<evidence type="ECO:0000313" key="2">
    <source>
        <dbReference type="EMBL" id="SFQ04841.1"/>
    </source>
</evidence>
<feature type="transmembrane region" description="Helical" evidence="1">
    <location>
        <begin position="203"/>
        <end position="227"/>
    </location>
</feature>
<keyword evidence="1" id="KW-0812">Transmembrane</keyword>
<proteinExistence type="predicted"/>
<name>A0A1I5VBR3_9FIRM</name>
<dbReference type="Pfam" id="PF04298">
    <property type="entry name" value="Zn_peptidase_2"/>
    <property type="match status" value="1"/>
</dbReference>
<evidence type="ECO:0008006" key="4">
    <source>
        <dbReference type="Google" id="ProtNLM"/>
    </source>
</evidence>
<gene>
    <name evidence="2" type="ORF">SAMN05444406_11071</name>
</gene>
<organism evidence="2 3">
    <name type="scientific">Caldicoprobacter faecalis</name>
    <dbReference type="NCBI Taxonomy" id="937334"/>
    <lineage>
        <taxon>Bacteria</taxon>
        <taxon>Bacillati</taxon>
        <taxon>Bacillota</taxon>
        <taxon>Clostridia</taxon>
        <taxon>Caldicoprobacterales</taxon>
        <taxon>Caldicoprobacteraceae</taxon>
        <taxon>Caldicoprobacter</taxon>
    </lineage>
</organism>
<feature type="transmembrane region" description="Helical" evidence="1">
    <location>
        <begin position="121"/>
        <end position="143"/>
    </location>
</feature>
<dbReference type="PANTHER" id="PTHR36434">
    <property type="entry name" value="MEMBRANE PROTEASE YUGP-RELATED"/>
    <property type="match status" value="1"/>
</dbReference>
<keyword evidence="3" id="KW-1185">Reference proteome</keyword>
<feature type="transmembrane region" description="Helical" evidence="1">
    <location>
        <begin position="149"/>
        <end position="169"/>
    </location>
</feature>
<dbReference type="InterPro" id="IPR007395">
    <property type="entry name" value="Zn_peptidase_2"/>
</dbReference>
<reference evidence="2 3" key="1">
    <citation type="submission" date="2016-10" db="EMBL/GenBank/DDBJ databases">
        <authorList>
            <person name="de Groot N.N."/>
        </authorList>
    </citation>
    <scope>NUCLEOTIDE SEQUENCE [LARGE SCALE GENOMIC DNA]</scope>
    <source>
        <strain evidence="2 3">DSM 20678</strain>
    </source>
</reference>
<accession>A0A1I5VBR3</accession>
<dbReference type="AlphaFoldDB" id="A0A1I5VBR3"/>
<dbReference type="PANTHER" id="PTHR36434:SF1">
    <property type="entry name" value="MEMBRANE PROTEASE YUGP-RELATED"/>
    <property type="match status" value="1"/>
</dbReference>
<dbReference type="STRING" id="937334.SAMN05444406_11071"/>
<keyword evidence="1" id="KW-1133">Transmembrane helix</keyword>
<sequence length="232" mass="25612">MPFLWYDPTMILLLPAILLAMYAQFKVQSTFARYSRIPARSGLTGAEVAREILRDNRIYDVRVELTPGILTDHYDPHNKVLRLSPQVYNSSSLAALGVAAHEAGHVIQHQYGYVPFNIRTLIVPVAAIGSQLAFPLLFLGLVFGLRELAQIGVIAFSAAVLFQLVTLPVEYNASSRAIEALEVGGYLTREETPHTRKVLSAAALTYVAATLTAVLQLLRLMLISGFFGRRDE</sequence>
<protein>
    <recommendedName>
        <fullName evidence="4">Peptidase</fullName>
    </recommendedName>
</protein>
<keyword evidence="1" id="KW-0472">Membrane</keyword>
<dbReference type="Proteomes" id="UP000198577">
    <property type="component" value="Unassembled WGS sequence"/>
</dbReference>
<dbReference type="EMBL" id="FOXR01000010">
    <property type="protein sequence ID" value="SFQ04841.1"/>
    <property type="molecule type" value="Genomic_DNA"/>
</dbReference>
<evidence type="ECO:0000313" key="3">
    <source>
        <dbReference type="Proteomes" id="UP000198577"/>
    </source>
</evidence>
<evidence type="ECO:0000256" key="1">
    <source>
        <dbReference type="SAM" id="Phobius"/>
    </source>
</evidence>
<feature type="transmembrane region" description="Helical" evidence="1">
    <location>
        <begin position="6"/>
        <end position="25"/>
    </location>
</feature>
<dbReference type="OrthoDB" id="9784298at2"/>